<dbReference type="PROSITE" id="PS01220">
    <property type="entry name" value="PBP"/>
    <property type="match status" value="1"/>
</dbReference>
<gene>
    <name evidence="3" type="ORF">sscle_03g029590</name>
</gene>
<feature type="signal peptide" evidence="2">
    <location>
        <begin position="1"/>
        <end position="20"/>
    </location>
</feature>
<dbReference type="InterPro" id="IPR036610">
    <property type="entry name" value="PEBP-like_sf"/>
</dbReference>
<dbReference type="EMBL" id="CP017816">
    <property type="protein sequence ID" value="APA08189.1"/>
    <property type="molecule type" value="Genomic_DNA"/>
</dbReference>
<dbReference type="SUPFAM" id="SSF49777">
    <property type="entry name" value="PEBP-like"/>
    <property type="match status" value="1"/>
</dbReference>
<dbReference type="Gene3D" id="3.90.280.10">
    <property type="entry name" value="PEBP-like"/>
    <property type="match status" value="1"/>
</dbReference>
<name>A0A1D9Q013_SCLS1</name>
<dbReference type="VEuPathDB" id="FungiDB:sscle_03g029590"/>
<dbReference type="CDD" id="cd00866">
    <property type="entry name" value="PEBP_euk"/>
    <property type="match status" value="1"/>
</dbReference>
<evidence type="ECO:0000313" key="3">
    <source>
        <dbReference type="EMBL" id="APA08189.1"/>
    </source>
</evidence>
<dbReference type="Proteomes" id="UP000177798">
    <property type="component" value="Chromosome 3"/>
</dbReference>
<dbReference type="InterPro" id="IPR008914">
    <property type="entry name" value="PEBP"/>
</dbReference>
<evidence type="ECO:0008006" key="5">
    <source>
        <dbReference type="Google" id="ProtNLM"/>
    </source>
</evidence>
<protein>
    <recommendedName>
        <fullName evidence="5">PEBP-like protein</fullName>
    </recommendedName>
</protein>
<dbReference type="AlphaFoldDB" id="A0A1D9Q013"/>
<feature type="chain" id="PRO_5009444890" description="PEBP-like protein" evidence="2">
    <location>
        <begin position="21"/>
        <end position="247"/>
    </location>
</feature>
<dbReference type="Pfam" id="PF01161">
    <property type="entry name" value="PBP"/>
    <property type="match status" value="1"/>
</dbReference>
<sequence length="247" mass="28014">MRLITSLKLLLITIFELSSALVVSPELYNYNPSEYNGPQTDKYKPFKSIRKILKKSSIIPDVLDPFIPSCYLIPFYFPSFSSKHKTVKLGNTLLPSQTQSPPSMQIFCPGKMEVQGGLTVILTDPDAPSRKDDGLSEMCHWIARVPEVVITPRGVRVWVNASDLVGVVDYKAPAPPKRTGKHRYVFVLLEGENTDLKAPEERKHWGFEEPGSGVREWAEKVNLTVLGANFLYEKYHREEMKEGKFEI</sequence>
<evidence type="ECO:0000256" key="2">
    <source>
        <dbReference type="SAM" id="SignalP"/>
    </source>
</evidence>
<organism evidence="3 4">
    <name type="scientific">Sclerotinia sclerotiorum (strain ATCC 18683 / 1980 / Ss-1)</name>
    <name type="common">White mold</name>
    <name type="synonym">Whetzelinia sclerotiorum</name>
    <dbReference type="NCBI Taxonomy" id="665079"/>
    <lineage>
        <taxon>Eukaryota</taxon>
        <taxon>Fungi</taxon>
        <taxon>Dikarya</taxon>
        <taxon>Ascomycota</taxon>
        <taxon>Pezizomycotina</taxon>
        <taxon>Leotiomycetes</taxon>
        <taxon>Helotiales</taxon>
        <taxon>Sclerotiniaceae</taxon>
        <taxon>Sclerotinia</taxon>
    </lineage>
</organism>
<evidence type="ECO:0000313" key="4">
    <source>
        <dbReference type="Proteomes" id="UP000177798"/>
    </source>
</evidence>
<proteinExistence type="inferred from homology"/>
<accession>A0A1D9Q013</accession>
<evidence type="ECO:0000256" key="1">
    <source>
        <dbReference type="ARBA" id="ARBA00007091"/>
    </source>
</evidence>
<reference evidence="4" key="1">
    <citation type="journal article" date="2017" name="Genome Biol. Evol.">
        <title>The complete genome sequence of the phytopathogenic fungus Sclerotinia sclerotiorum reveals insights into the genome architecture of broad host range pathogens.</title>
        <authorList>
            <person name="Derbyshire M."/>
            <person name="Denton-Giles M."/>
            <person name="Hegedus D."/>
            <person name="Seifbarghy S."/>
            <person name="Rollins J."/>
            <person name="van Kan J."/>
            <person name="Seidl M.F."/>
            <person name="Faino L."/>
            <person name="Mbengue M."/>
            <person name="Navaud O."/>
            <person name="Raffaele S."/>
            <person name="Hammond-Kosack K."/>
            <person name="Heard S."/>
            <person name="Oliver R."/>
        </authorList>
    </citation>
    <scope>NUCLEOTIDE SEQUENCE [LARGE SCALE GENOMIC DNA]</scope>
    <source>
        <strain evidence="4">ATCC 18683 / 1980 / Ss-1</strain>
    </source>
</reference>
<dbReference type="PANTHER" id="PTHR11362:SF148">
    <property type="entry name" value="CARBOXYPEPTIDASE Y INHIBITOR"/>
    <property type="match status" value="1"/>
</dbReference>
<dbReference type="InterPro" id="IPR035810">
    <property type="entry name" value="PEBP_euk"/>
</dbReference>
<dbReference type="PANTHER" id="PTHR11362">
    <property type="entry name" value="PHOSPHATIDYLETHANOLAMINE-BINDING PROTEIN"/>
    <property type="match status" value="1"/>
</dbReference>
<dbReference type="OrthoDB" id="2506647at2759"/>
<comment type="similarity">
    <text evidence="1">Belongs to the phosphatidylethanolamine-binding protein family.</text>
</comment>
<dbReference type="InterPro" id="IPR001858">
    <property type="entry name" value="Phosphatidylethanolamine-bd_CS"/>
</dbReference>
<keyword evidence="2" id="KW-0732">Signal</keyword>